<reference evidence="6 7" key="1">
    <citation type="journal article" date="2013" name="PLoS Genet.">
        <title>Distinctive expansion of potential virulence genes in the genome of the oomycete fish pathogen Saprolegnia parasitica.</title>
        <authorList>
            <person name="Jiang R.H."/>
            <person name="de Bruijn I."/>
            <person name="Haas B.J."/>
            <person name="Belmonte R."/>
            <person name="Lobach L."/>
            <person name="Christie J."/>
            <person name="van den Ackerveken G."/>
            <person name="Bottin A."/>
            <person name="Bulone V."/>
            <person name="Diaz-Moreno S.M."/>
            <person name="Dumas B."/>
            <person name="Fan L."/>
            <person name="Gaulin E."/>
            <person name="Govers F."/>
            <person name="Grenville-Briggs L.J."/>
            <person name="Horner N.R."/>
            <person name="Levin J.Z."/>
            <person name="Mammella M."/>
            <person name="Meijer H.J."/>
            <person name="Morris P."/>
            <person name="Nusbaum C."/>
            <person name="Oome S."/>
            <person name="Phillips A.J."/>
            <person name="van Rooyen D."/>
            <person name="Rzeszutek E."/>
            <person name="Saraiva M."/>
            <person name="Secombes C.J."/>
            <person name="Seidl M.F."/>
            <person name="Snel B."/>
            <person name="Stassen J.H."/>
            <person name="Sykes S."/>
            <person name="Tripathy S."/>
            <person name="van den Berg H."/>
            <person name="Vega-Arreguin J.C."/>
            <person name="Wawra S."/>
            <person name="Young S.K."/>
            <person name="Zeng Q."/>
            <person name="Dieguez-Uribeondo J."/>
            <person name="Russ C."/>
            <person name="Tyler B.M."/>
            <person name="van West P."/>
        </authorList>
    </citation>
    <scope>NUCLEOTIDE SEQUENCE [LARGE SCALE GENOMIC DNA]</scope>
    <source>
        <strain evidence="6 7">CBS 223.65</strain>
    </source>
</reference>
<dbReference type="SUPFAM" id="SSF53187">
    <property type="entry name" value="Zn-dependent exopeptidases"/>
    <property type="match status" value="1"/>
</dbReference>
<dbReference type="GO" id="GO:0006508">
    <property type="term" value="P:proteolysis"/>
    <property type="evidence" value="ECO:0007669"/>
    <property type="project" value="InterPro"/>
</dbReference>
<dbReference type="RefSeq" id="XP_012202093.1">
    <property type="nucleotide sequence ID" value="XM_012346703.1"/>
</dbReference>
<dbReference type="KEGG" id="spar:SPRG_07569"/>
<feature type="compositionally biased region" description="Low complexity" evidence="4">
    <location>
        <begin position="650"/>
        <end position="667"/>
    </location>
</feature>
<dbReference type="InterPro" id="IPR050821">
    <property type="entry name" value="Cytosolic_carboxypeptidase"/>
</dbReference>
<dbReference type="GeneID" id="24129837"/>
<evidence type="ECO:0000256" key="4">
    <source>
        <dbReference type="SAM" id="MobiDB-lite"/>
    </source>
</evidence>
<dbReference type="Proteomes" id="UP000030745">
    <property type="component" value="Unassembled WGS sequence"/>
</dbReference>
<comment type="similarity">
    <text evidence="2 3">Belongs to the peptidase M14 family.</text>
</comment>
<dbReference type="PANTHER" id="PTHR12756:SF11">
    <property type="entry name" value="CYTOSOLIC CARBOXYPEPTIDASE 1"/>
    <property type="match status" value="1"/>
</dbReference>
<evidence type="ECO:0000313" key="6">
    <source>
        <dbReference type="EMBL" id="KDO27321.1"/>
    </source>
</evidence>
<dbReference type="Gene3D" id="3.40.630.10">
    <property type="entry name" value="Zn peptidases"/>
    <property type="match status" value="1"/>
</dbReference>
<proteinExistence type="inferred from homology"/>
<dbReference type="PANTHER" id="PTHR12756">
    <property type="entry name" value="CYTOSOLIC CARBOXYPEPTIDASE"/>
    <property type="match status" value="1"/>
</dbReference>
<dbReference type="OMA" id="QFCHALT"/>
<keyword evidence="7" id="KW-1185">Reference proteome</keyword>
<evidence type="ECO:0000256" key="3">
    <source>
        <dbReference type="PROSITE-ProRule" id="PRU01379"/>
    </source>
</evidence>
<sequence>MEVPSSPKPLPLPRAKLKSLLALSSLAPLPLIQAHHECIDDSDAHVAKAEFNSVLPHVVHKDIFAGSTEGLPIGSEDASRHLAHLLAEFERRFWKSQQEGDVFAREPIVDPTALAFDSNFESANLASAYRVHGRNYSFLSQCTSKHGNAAGPSLVDQEYDLYCTNDTYTLGHIQWYYFKVTRPPGSSGRLRVRFNLRNMMKHDSLYNCGMLPAVYSEAKANAGMAGWTHGGEEAYYYQNADIYTRVRRGLRRNLSHYTLSFIYTFEPSDDVVYFAHCFPYTYTYLQTYLTSLEKCPLRSRNLRRRTLCSTLCGNPCDMLTITEFTSEPQVLRQRTGVVLTARVHPGETNGSFLLHGIIEFLTGFSDEAIALRKCYVFKIIPMLNPDGVIHGNYRCSLAGIDLNRRWSQPSELYHPTIYAAKKMIALMRQSRKVLLFCDFHGHSRKKNMFTYGCKPYLSWSRLEDAKVRLFPYVLCKTSSAQAGGYFSFTDCTFNVTRSKRSTGRVTVWSDIQILNSITLEASFCGTGDNKARRSIAAFATTKPNHTPRHFTQRDFTRSGEQFCHALTTYGDLLGIEPIDATKLLGASAVKRNGDALSELLDLDETPIEPIARDPTLLTSTTAFGANDFAYSEAALSLLDELASCVPSPPESAVESENSSGSDSNPSEDNYEPEELESNAVWQAFRRSVVLRRSSALKSASAGSNSGRTASLMLSSSLAKKTIKLYTVQSACSGIDVVM</sequence>
<dbReference type="InterPro" id="IPR000834">
    <property type="entry name" value="Peptidase_M14"/>
</dbReference>
<feature type="region of interest" description="Disordered" evidence="4">
    <location>
        <begin position="646"/>
        <end position="676"/>
    </location>
</feature>
<comment type="cofactor">
    <cofactor evidence="1">
        <name>Zn(2+)</name>
        <dbReference type="ChEBI" id="CHEBI:29105"/>
    </cofactor>
</comment>
<dbReference type="Gene3D" id="2.60.40.3120">
    <property type="match status" value="1"/>
</dbReference>
<dbReference type="VEuPathDB" id="FungiDB:SPRG_07569"/>
<evidence type="ECO:0000256" key="1">
    <source>
        <dbReference type="ARBA" id="ARBA00001947"/>
    </source>
</evidence>
<evidence type="ECO:0000313" key="7">
    <source>
        <dbReference type="Proteomes" id="UP000030745"/>
    </source>
</evidence>
<dbReference type="EMBL" id="KK583218">
    <property type="protein sequence ID" value="KDO27321.1"/>
    <property type="molecule type" value="Genomic_DNA"/>
</dbReference>
<name>A0A067CLA3_SAPPC</name>
<evidence type="ECO:0000259" key="5">
    <source>
        <dbReference type="PROSITE" id="PS52035"/>
    </source>
</evidence>
<accession>A0A067CLA3</accession>
<dbReference type="STRING" id="695850.A0A067CLA3"/>
<dbReference type="GO" id="GO:0008270">
    <property type="term" value="F:zinc ion binding"/>
    <property type="evidence" value="ECO:0007669"/>
    <property type="project" value="InterPro"/>
</dbReference>
<feature type="domain" description="Peptidase M14" evidence="5">
    <location>
        <begin position="278"/>
        <end position="573"/>
    </location>
</feature>
<organism evidence="6 7">
    <name type="scientific">Saprolegnia parasitica (strain CBS 223.65)</name>
    <dbReference type="NCBI Taxonomy" id="695850"/>
    <lineage>
        <taxon>Eukaryota</taxon>
        <taxon>Sar</taxon>
        <taxon>Stramenopiles</taxon>
        <taxon>Oomycota</taxon>
        <taxon>Saprolegniomycetes</taxon>
        <taxon>Saprolegniales</taxon>
        <taxon>Saprolegniaceae</taxon>
        <taxon>Saprolegnia</taxon>
    </lineage>
</organism>
<dbReference type="OrthoDB" id="10253041at2759"/>
<protein>
    <recommendedName>
        <fullName evidence="5">Peptidase M14 domain-containing protein</fullName>
    </recommendedName>
</protein>
<dbReference type="AlphaFoldDB" id="A0A067CLA3"/>
<dbReference type="GO" id="GO:0004181">
    <property type="term" value="F:metallocarboxypeptidase activity"/>
    <property type="evidence" value="ECO:0007669"/>
    <property type="project" value="InterPro"/>
</dbReference>
<evidence type="ECO:0000256" key="2">
    <source>
        <dbReference type="ARBA" id="ARBA00005988"/>
    </source>
</evidence>
<feature type="active site" description="Proton donor/acceptor" evidence="3">
    <location>
        <position position="520"/>
    </location>
</feature>
<gene>
    <name evidence="6" type="ORF">SPRG_07569</name>
</gene>
<dbReference type="Pfam" id="PF00246">
    <property type="entry name" value="Peptidase_M14"/>
    <property type="match status" value="1"/>
</dbReference>
<dbReference type="PROSITE" id="PS52035">
    <property type="entry name" value="PEPTIDASE_M14"/>
    <property type="match status" value="1"/>
</dbReference>